<evidence type="ECO:0008006" key="4">
    <source>
        <dbReference type="Google" id="ProtNLM"/>
    </source>
</evidence>
<comment type="similarity">
    <text evidence="1">Belongs to the enoyl-CoA hydratase/isomerase family.</text>
</comment>
<dbReference type="Proteomes" id="UP000549617">
    <property type="component" value="Unassembled WGS sequence"/>
</dbReference>
<sequence>MTIAPFMIDPRDLLLPWSGDAMPIGVIDLDAARDEGATLALPPFPLIGIGDPLHPIAWQMDALIEAPVTLEAILEAVRDQPAAAAVLVQLLRLIEGMELQAALVAESMAYGLLQGSDGHAQWLAAQTVASTAPPGRVVMERREKVLDIRLDRAAAHNAIDRIMRDGLREAFELAALDPEIERITLRGAGKTFSLGADLSEFGTTRDPATAHAIRMQTLPAHVMARCCHKLEVHVQGGCVGSGLEMAAFGRRITASPTAWFHLPELAMGVIPGAGGCVSLSRRIGRQRAALMMLSGKRINARIALDWGLIDAIVDD</sequence>
<dbReference type="GO" id="GO:0003824">
    <property type="term" value="F:catalytic activity"/>
    <property type="evidence" value="ECO:0007669"/>
    <property type="project" value="UniProtKB-ARBA"/>
</dbReference>
<evidence type="ECO:0000313" key="2">
    <source>
        <dbReference type="EMBL" id="MBB5686738.1"/>
    </source>
</evidence>
<name>A0A7W9AJA1_9SPHN</name>
<protein>
    <recommendedName>
        <fullName evidence="4">Enoyl-CoA hydratase/isomerase family protein</fullName>
    </recommendedName>
</protein>
<evidence type="ECO:0000256" key="1">
    <source>
        <dbReference type="ARBA" id="ARBA00005254"/>
    </source>
</evidence>
<gene>
    <name evidence="2" type="ORF">FHS49_002762</name>
</gene>
<dbReference type="CDD" id="cd06558">
    <property type="entry name" value="crotonase-like"/>
    <property type="match status" value="1"/>
</dbReference>
<reference evidence="2 3" key="1">
    <citation type="submission" date="2020-08" db="EMBL/GenBank/DDBJ databases">
        <title>Genomic Encyclopedia of Type Strains, Phase IV (KMG-IV): sequencing the most valuable type-strain genomes for metagenomic binning, comparative biology and taxonomic classification.</title>
        <authorList>
            <person name="Goeker M."/>
        </authorList>
    </citation>
    <scope>NUCLEOTIDE SEQUENCE [LARGE SCALE GENOMIC DNA]</scope>
    <source>
        <strain evidence="2 3">DSM 25079</strain>
    </source>
</reference>
<organism evidence="2 3">
    <name type="scientific">Sphingobium boeckii</name>
    <dbReference type="NCBI Taxonomy" id="1082345"/>
    <lineage>
        <taxon>Bacteria</taxon>
        <taxon>Pseudomonadati</taxon>
        <taxon>Pseudomonadota</taxon>
        <taxon>Alphaproteobacteria</taxon>
        <taxon>Sphingomonadales</taxon>
        <taxon>Sphingomonadaceae</taxon>
        <taxon>Sphingobium</taxon>
    </lineage>
</organism>
<dbReference type="EMBL" id="JACIJC010000004">
    <property type="protein sequence ID" value="MBB5686738.1"/>
    <property type="molecule type" value="Genomic_DNA"/>
</dbReference>
<dbReference type="InterPro" id="IPR001753">
    <property type="entry name" value="Enoyl-CoA_hydra/iso"/>
</dbReference>
<accession>A0A7W9AJA1</accession>
<comment type="caution">
    <text evidence="2">The sequence shown here is derived from an EMBL/GenBank/DDBJ whole genome shotgun (WGS) entry which is preliminary data.</text>
</comment>
<dbReference type="SUPFAM" id="SSF52096">
    <property type="entry name" value="ClpP/crotonase"/>
    <property type="match status" value="1"/>
</dbReference>
<dbReference type="InterPro" id="IPR029045">
    <property type="entry name" value="ClpP/crotonase-like_dom_sf"/>
</dbReference>
<dbReference type="AlphaFoldDB" id="A0A7W9AJA1"/>
<evidence type="ECO:0000313" key="3">
    <source>
        <dbReference type="Proteomes" id="UP000549617"/>
    </source>
</evidence>
<dbReference type="RefSeq" id="WP_343052984.1">
    <property type="nucleotide sequence ID" value="NZ_JACIJC010000004.1"/>
</dbReference>
<proteinExistence type="inferred from homology"/>
<dbReference type="Gene3D" id="3.90.226.10">
    <property type="entry name" value="2-enoyl-CoA Hydratase, Chain A, domain 1"/>
    <property type="match status" value="1"/>
</dbReference>
<dbReference type="PANTHER" id="PTHR43802">
    <property type="entry name" value="ENOYL-COA HYDRATASE"/>
    <property type="match status" value="1"/>
</dbReference>
<keyword evidence="3" id="KW-1185">Reference proteome</keyword>
<dbReference type="Pfam" id="PF00378">
    <property type="entry name" value="ECH_1"/>
    <property type="match status" value="1"/>
</dbReference>
<dbReference type="PANTHER" id="PTHR43802:SF1">
    <property type="entry name" value="IP11341P-RELATED"/>
    <property type="match status" value="1"/>
</dbReference>